<name>A0ABX0JXG7_9PROT</name>
<organism evidence="1 2">
    <name type="scientific">Acetobacter conturbans</name>
    <dbReference type="NCBI Taxonomy" id="1737472"/>
    <lineage>
        <taxon>Bacteria</taxon>
        <taxon>Pseudomonadati</taxon>
        <taxon>Pseudomonadota</taxon>
        <taxon>Alphaproteobacteria</taxon>
        <taxon>Acetobacterales</taxon>
        <taxon>Acetobacteraceae</taxon>
        <taxon>Acetobacter</taxon>
    </lineage>
</organism>
<keyword evidence="2" id="KW-1185">Reference proteome</keyword>
<comment type="caution">
    <text evidence="1">The sequence shown here is derived from an EMBL/GenBank/DDBJ whole genome shotgun (WGS) entry which is preliminary data.</text>
</comment>
<evidence type="ECO:0000313" key="2">
    <source>
        <dbReference type="Proteomes" id="UP000631653"/>
    </source>
</evidence>
<dbReference type="RefSeq" id="WP_173569295.1">
    <property type="nucleotide sequence ID" value="NZ_WOSY01000004.1"/>
</dbReference>
<dbReference type="Proteomes" id="UP000631653">
    <property type="component" value="Unassembled WGS sequence"/>
</dbReference>
<evidence type="ECO:0008006" key="3">
    <source>
        <dbReference type="Google" id="ProtNLM"/>
    </source>
</evidence>
<protein>
    <recommendedName>
        <fullName evidence="3">DUF2336 domain-containing protein</fullName>
    </recommendedName>
</protein>
<reference evidence="1 2" key="1">
    <citation type="journal article" date="2020" name="Int. J. Syst. Evol. Microbiol.">
        <title>Novel acetic acid bacteria from cider fermentations: Acetobacter conturbans sp. nov. and Acetobacter fallax sp. nov.</title>
        <authorList>
            <person name="Sombolestani A.S."/>
            <person name="Cleenwerck I."/>
            <person name="Cnockaert M."/>
            <person name="Borremans W."/>
            <person name="Wieme A.D."/>
            <person name="De Vuyst L."/>
            <person name="Vandamme P."/>
        </authorList>
    </citation>
    <scope>NUCLEOTIDE SEQUENCE [LARGE SCALE GENOMIC DNA]</scope>
    <source>
        <strain evidence="1 2">LMG 1627</strain>
    </source>
</reference>
<sequence>MNASLDPKFFQILPTRSLSAAPAASTVNPLLEKGRIASPATRKNPVVWECLRERIASLRPDVDAQKITLLTGAVQKTLDTLMNDSWQRARRVIAQVTGEAQAISIIGPLSESASVPERLMAEIDDETLSHELQKRANGVKLTPPKMAGQHAMLVSSVAGKSLAQIEPVLDEMEKAPDRPTALEYACVTVTKMLVRERCVNLVAPVKQKIEKELSFELAATSELVKPRVQSEPATTVINDNIADLATEALYDDNVDAIVELLARAPNFAADVVRETLNGRNARAITALAWKAGLPASVSAAIQIHLALIPPTRAILPALDGSYALSPRELNWQLDFLREKATALIA</sequence>
<gene>
    <name evidence="1" type="ORF">GOB81_05000</name>
</gene>
<proteinExistence type="predicted"/>
<dbReference type="EMBL" id="WOSY01000004">
    <property type="protein sequence ID" value="NHN87986.1"/>
    <property type="molecule type" value="Genomic_DNA"/>
</dbReference>
<accession>A0ABX0JXG7</accession>
<evidence type="ECO:0000313" key="1">
    <source>
        <dbReference type="EMBL" id="NHN87986.1"/>
    </source>
</evidence>